<feature type="compositionally biased region" description="Polar residues" evidence="1">
    <location>
        <begin position="150"/>
        <end position="166"/>
    </location>
</feature>
<protein>
    <submittedName>
        <fullName evidence="3">Uncharacterized protein</fullName>
    </submittedName>
</protein>
<keyword evidence="4" id="KW-1185">Reference proteome</keyword>
<evidence type="ECO:0000313" key="4">
    <source>
        <dbReference type="Proteomes" id="UP000007797"/>
    </source>
</evidence>
<dbReference type="GeneID" id="14870063"/>
<evidence type="ECO:0000256" key="1">
    <source>
        <dbReference type="SAM" id="MobiDB-lite"/>
    </source>
</evidence>
<dbReference type="Proteomes" id="UP000007797">
    <property type="component" value="Unassembled WGS sequence"/>
</dbReference>
<evidence type="ECO:0000256" key="2">
    <source>
        <dbReference type="SAM" id="SignalP"/>
    </source>
</evidence>
<accession>F4Q2C5</accession>
<dbReference type="KEGG" id="dfa:DFA_06812"/>
<feature type="chain" id="PRO_5003316023" evidence="2">
    <location>
        <begin position="23"/>
        <end position="166"/>
    </location>
</feature>
<proteinExistence type="predicted"/>
<feature type="region of interest" description="Disordered" evidence="1">
    <location>
        <begin position="145"/>
        <end position="166"/>
    </location>
</feature>
<keyword evidence="2" id="KW-0732">Signal</keyword>
<sequence length="166" mass="18326">MKLIISTILILLLVDVNTFVFAQPKVPTGIPFPNRVTVTQGGGIAGVNKTVDLVFLVGVATPSNKKVDKKLLQDFDTYLEKDSQFRSLPDVSSFKPSHPVADSFKYRAEFKYKNSDKVKRIYWDQFATGKPHICNSCEELATNYGAPVPKSSSTTTGSHNQPTSNK</sequence>
<reference evidence="4" key="1">
    <citation type="journal article" date="2011" name="Genome Res.">
        <title>Phylogeny-wide analysis of social amoeba genomes highlights ancient origins for complex intercellular communication.</title>
        <authorList>
            <person name="Heidel A.J."/>
            <person name="Lawal H.M."/>
            <person name="Felder M."/>
            <person name="Schilde C."/>
            <person name="Helps N.R."/>
            <person name="Tunggal B."/>
            <person name="Rivero F."/>
            <person name="John U."/>
            <person name="Schleicher M."/>
            <person name="Eichinger L."/>
            <person name="Platzer M."/>
            <person name="Noegel A.A."/>
            <person name="Schaap P."/>
            <person name="Gloeckner G."/>
        </authorList>
    </citation>
    <scope>NUCLEOTIDE SEQUENCE [LARGE SCALE GENOMIC DNA]</scope>
    <source>
        <strain evidence="4">SH3</strain>
    </source>
</reference>
<dbReference type="RefSeq" id="XP_004366186.1">
    <property type="nucleotide sequence ID" value="XM_004366129.1"/>
</dbReference>
<evidence type="ECO:0000313" key="3">
    <source>
        <dbReference type="EMBL" id="EGG18145.1"/>
    </source>
</evidence>
<organism evidence="3 4">
    <name type="scientific">Cavenderia fasciculata</name>
    <name type="common">Slime mold</name>
    <name type="synonym">Dictyostelium fasciculatum</name>
    <dbReference type="NCBI Taxonomy" id="261658"/>
    <lineage>
        <taxon>Eukaryota</taxon>
        <taxon>Amoebozoa</taxon>
        <taxon>Evosea</taxon>
        <taxon>Eumycetozoa</taxon>
        <taxon>Dictyostelia</taxon>
        <taxon>Acytosteliales</taxon>
        <taxon>Cavenderiaceae</taxon>
        <taxon>Cavenderia</taxon>
    </lineage>
</organism>
<feature type="signal peptide" evidence="2">
    <location>
        <begin position="1"/>
        <end position="22"/>
    </location>
</feature>
<dbReference type="AlphaFoldDB" id="F4Q2C5"/>
<dbReference type="EMBL" id="GL883020">
    <property type="protein sequence ID" value="EGG18145.1"/>
    <property type="molecule type" value="Genomic_DNA"/>
</dbReference>
<gene>
    <name evidence="3" type="ORF">DFA_06812</name>
</gene>
<name>F4Q2C5_CACFS</name>